<protein>
    <submittedName>
        <fullName evidence="2">Uncharacterized protein</fullName>
    </submittedName>
</protein>
<dbReference type="Proteomes" id="UP001419268">
    <property type="component" value="Unassembled WGS sequence"/>
</dbReference>
<evidence type="ECO:0000313" key="3">
    <source>
        <dbReference type="Proteomes" id="UP001419268"/>
    </source>
</evidence>
<feature type="compositionally biased region" description="Basic residues" evidence="1">
    <location>
        <begin position="143"/>
        <end position="157"/>
    </location>
</feature>
<dbReference type="AlphaFoldDB" id="A0AAP0IPC8"/>
<sequence>MSAICQCHPQKLWTQSHDGCMRYEWMNSNGVGMYEMQVMFCTQIHTVIAEVILSSLVECFNGVLKGSRLLPITTMTLMIYYRLVTYHNRRKQEIDEAISNGISYTKYVMDKLTYYEQSARRHQVTLINRDIGEFEVLIGRHGDRMHKRQQHPSRHPKGSGVQLQ</sequence>
<evidence type="ECO:0000313" key="2">
    <source>
        <dbReference type="EMBL" id="KAK9119224.1"/>
    </source>
</evidence>
<accession>A0AAP0IPC8</accession>
<feature type="region of interest" description="Disordered" evidence="1">
    <location>
        <begin position="143"/>
        <end position="164"/>
    </location>
</feature>
<gene>
    <name evidence="2" type="ORF">Scep_017317</name>
</gene>
<organism evidence="2 3">
    <name type="scientific">Stephania cephalantha</name>
    <dbReference type="NCBI Taxonomy" id="152367"/>
    <lineage>
        <taxon>Eukaryota</taxon>
        <taxon>Viridiplantae</taxon>
        <taxon>Streptophyta</taxon>
        <taxon>Embryophyta</taxon>
        <taxon>Tracheophyta</taxon>
        <taxon>Spermatophyta</taxon>
        <taxon>Magnoliopsida</taxon>
        <taxon>Ranunculales</taxon>
        <taxon>Menispermaceae</taxon>
        <taxon>Menispermoideae</taxon>
        <taxon>Cissampelideae</taxon>
        <taxon>Stephania</taxon>
    </lineage>
</organism>
<comment type="caution">
    <text evidence="2">The sequence shown here is derived from an EMBL/GenBank/DDBJ whole genome shotgun (WGS) entry which is preliminary data.</text>
</comment>
<name>A0AAP0IPC8_9MAGN</name>
<proteinExistence type="predicted"/>
<keyword evidence="3" id="KW-1185">Reference proteome</keyword>
<reference evidence="2 3" key="1">
    <citation type="submission" date="2024-01" db="EMBL/GenBank/DDBJ databases">
        <title>Genome assemblies of Stephania.</title>
        <authorList>
            <person name="Yang L."/>
        </authorList>
    </citation>
    <scope>NUCLEOTIDE SEQUENCE [LARGE SCALE GENOMIC DNA]</scope>
    <source>
        <strain evidence="2">JXDWG</strain>
        <tissue evidence="2">Leaf</tissue>
    </source>
</reference>
<dbReference type="EMBL" id="JBBNAG010000007">
    <property type="protein sequence ID" value="KAK9119224.1"/>
    <property type="molecule type" value="Genomic_DNA"/>
</dbReference>
<evidence type="ECO:0000256" key="1">
    <source>
        <dbReference type="SAM" id="MobiDB-lite"/>
    </source>
</evidence>